<protein>
    <submittedName>
        <fullName evidence="1">Uncharacterized protein</fullName>
    </submittedName>
</protein>
<gene>
    <name evidence="1" type="ORF">ACG02S_24315</name>
</gene>
<name>A0ABW7EW11_9BURK</name>
<sequence length="74" mass="8430">MPFPQTVIQQHIAQIFDELLRHDGYGEFKVELRILKRGQKEVLVHYGKQYRYVIDFPAGPDAPVRPGNTAPAPA</sequence>
<dbReference type="RefSeq" id="WP_394473083.1">
    <property type="nucleotide sequence ID" value="NZ_JBIGHY010000015.1"/>
</dbReference>
<organism evidence="1 2">
    <name type="scientific">Pelomonas dachongensis</name>
    <dbReference type="NCBI Taxonomy" id="3299029"/>
    <lineage>
        <taxon>Bacteria</taxon>
        <taxon>Pseudomonadati</taxon>
        <taxon>Pseudomonadota</taxon>
        <taxon>Betaproteobacteria</taxon>
        <taxon>Burkholderiales</taxon>
        <taxon>Sphaerotilaceae</taxon>
        <taxon>Roseateles</taxon>
    </lineage>
</organism>
<accession>A0ABW7EW11</accession>
<proteinExistence type="predicted"/>
<evidence type="ECO:0000313" key="1">
    <source>
        <dbReference type="EMBL" id="MFG6417024.1"/>
    </source>
</evidence>
<dbReference type="Proteomes" id="UP001606300">
    <property type="component" value="Unassembled WGS sequence"/>
</dbReference>
<keyword evidence="2" id="KW-1185">Reference proteome</keyword>
<evidence type="ECO:0000313" key="2">
    <source>
        <dbReference type="Proteomes" id="UP001606300"/>
    </source>
</evidence>
<reference evidence="1 2" key="1">
    <citation type="submission" date="2024-09" db="EMBL/GenBank/DDBJ databases">
        <title>Novel species of the genus Pelomonas and Roseateles isolated from streams.</title>
        <authorList>
            <person name="Lu H."/>
        </authorList>
    </citation>
    <scope>NUCLEOTIDE SEQUENCE [LARGE SCALE GENOMIC DNA]</scope>
    <source>
        <strain evidence="1 2">DC23W</strain>
    </source>
</reference>
<comment type="caution">
    <text evidence="1">The sequence shown here is derived from an EMBL/GenBank/DDBJ whole genome shotgun (WGS) entry which is preliminary data.</text>
</comment>
<dbReference type="EMBL" id="JBIGHY010000015">
    <property type="protein sequence ID" value="MFG6417024.1"/>
    <property type="molecule type" value="Genomic_DNA"/>
</dbReference>